<accession>A0A939LPA1</accession>
<dbReference type="InterPro" id="IPR036890">
    <property type="entry name" value="HATPase_C_sf"/>
</dbReference>
<dbReference type="AlphaFoldDB" id="A0A939LPA1"/>
<name>A0A939LPA1_9CELL</name>
<keyword evidence="2" id="KW-1185">Reference proteome</keyword>
<keyword evidence="1" id="KW-0547">Nucleotide-binding</keyword>
<evidence type="ECO:0000313" key="1">
    <source>
        <dbReference type="EMBL" id="MBO1752202.1"/>
    </source>
</evidence>
<reference evidence="1" key="1">
    <citation type="submission" date="2021-03" db="EMBL/GenBank/DDBJ databases">
        <title>Actinotalea soli sp. nov., isolated from soil.</title>
        <authorList>
            <person name="Ping W."/>
            <person name="Zhang J."/>
        </authorList>
    </citation>
    <scope>NUCLEOTIDE SEQUENCE</scope>
    <source>
        <strain evidence="1">BY-33</strain>
    </source>
</reference>
<evidence type="ECO:0000313" key="2">
    <source>
        <dbReference type="Proteomes" id="UP000664209"/>
    </source>
</evidence>
<comment type="caution">
    <text evidence="1">The sequence shown here is derived from an EMBL/GenBank/DDBJ whole genome shotgun (WGS) entry which is preliminary data.</text>
</comment>
<dbReference type="EMBL" id="JAGEMK010000004">
    <property type="protein sequence ID" value="MBO1752202.1"/>
    <property type="molecule type" value="Genomic_DNA"/>
</dbReference>
<dbReference type="SUPFAM" id="SSF55874">
    <property type="entry name" value="ATPase domain of HSP90 chaperone/DNA topoisomerase II/histidine kinase"/>
    <property type="match status" value="1"/>
</dbReference>
<organism evidence="1 2">
    <name type="scientific">Actinotalea soli</name>
    <dbReference type="NCBI Taxonomy" id="2819234"/>
    <lineage>
        <taxon>Bacteria</taxon>
        <taxon>Bacillati</taxon>
        <taxon>Actinomycetota</taxon>
        <taxon>Actinomycetes</taxon>
        <taxon>Micrococcales</taxon>
        <taxon>Cellulomonadaceae</taxon>
        <taxon>Actinotalea</taxon>
    </lineage>
</organism>
<sequence length="1026" mass="106736">MTEDPFGTRALRDAVLAAWSASPARFREDANAEEDHAHGYYRDRVVVELAQNAADAAVRAGTRGALLLSLTTGPEGTGTLLAANTGAPLDAAGVASLSSLRASAKRAGGTVGRFGVGFAAVRSVADEVSVRSHDGAVHFSRATVAAELEARGGGLAAEARSRAGVLPALRLPYPGPGPLAEGVHPADGPGPHRPGLAGWDTVVVLGLRDAAAVRQVRTQLDEVGDALLLALPGLGRVEVQVDGTTVLSLDEVRTRWVVATRSGELPPSLLADRPVEERDRTGWEVTWAVRRPSVGDAPTPAVVHAPTPTDEPCTVPALLVATFPLDPSRRHVAPGPVTDRLVAEAGAVWADLLVACREAGPEEAPHPLDLLPPGLAAGPLDTALREAVLGATRSTPLLDPVDAGPALLARDALVLDGPVGEDQAALAALGVWVPQLVGLTGPRRRAALALGAAPTRLADLADSLPAGSADQLLSLYEALAGVEASALEELATLPVRLADGRVVRGARGALLAEEGLADLAGLVDALTRWGARVVDPRAAHPLLERLGATRADAEALARHAVLRDQVLAGPPEPGDLAPEQSPAGVLLALLDHLSASAPRPEPWWGEVLLPAQDGELLPARGLVLPGSPAADWFDPEVLPLLDDHVAEHSREGLLLAGVRAGIAVERLDARVVADALTDLDDPDDDAALVTDALDGWGAYLEHLEDVLEGDDLTDRGDLVVVADLDAVREEAWGEVMTALTRGEARRAVVEPWGRGPDGRAVPSYTAWWLRHRGGLGPRRPMALPGVEGGATRLLAPVPTAWADLDEELLRALGAVRDLAELEPDGWTEVLEALPALGTPVELTLAVAVWRGLAALAVRHPEAELDPARLPALLADGTAGIVETPQVTVATPLWSAHPAARPALVVPAEATGLARVLDVDRAEERADGTVTSRGTVLDLDPALRAGLGGLVALPGTWVEHEDLRVDGEQLDGWVDAAGTVHAATSQGLAAALATLVGWEHRDRLLRLLADPRALPHVLLELAGDLAP</sequence>
<protein>
    <submittedName>
        <fullName evidence="1">ATP-binding protein</fullName>
    </submittedName>
</protein>
<dbReference type="GO" id="GO:0005524">
    <property type="term" value="F:ATP binding"/>
    <property type="evidence" value="ECO:0007669"/>
    <property type="project" value="UniProtKB-KW"/>
</dbReference>
<dbReference type="Proteomes" id="UP000664209">
    <property type="component" value="Unassembled WGS sequence"/>
</dbReference>
<keyword evidence="1" id="KW-0067">ATP-binding</keyword>
<proteinExistence type="predicted"/>
<dbReference type="RefSeq" id="WP_208055882.1">
    <property type="nucleotide sequence ID" value="NZ_JAGEMK010000004.1"/>
</dbReference>
<gene>
    <name evidence="1" type="ORF">J4G33_10350</name>
</gene>
<dbReference type="NCBIfam" id="NF047352">
    <property type="entry name" value="P_loop_sacsin"/>
    <property type="match status" value="1"/>
</dbReference>